<dbReference type="Proteomes" id="UP000596742">
    <property type="component" value="Unassembled WGS sequence"/>
</dbReference>
<dbReference type="PROSITE" id="PS50869">
    <property type="entry name" value="BRICHOS"/>
    <property type="match status" value="1"/>
</dbReference>
<dbReference type="AlphaFoldDB" id="A0A8B6FWK8"/>
<dbReference type="EMBL" id="UYJE01007352">
    <property type="protein sequence ID" value="VDI54020.1"/>
    <property type="molecule type" value="Genomic_DNA"/>
</dbReference>
<keyword evidence="5" id="KW-1185">Reference proteome</keyword>
<organism evidence="4 5">
    <name type="scientific">Mytilus galloprovincialis</name>
    <name type="common">Mediterranean mussel</name>
    <dbReference type="NCBI Taxonomy" id="29158"/>
    <lineage>
        <taxon>Eukaryota</taxon>
        <taxon>Metazoa</taxon>
        <taxon>Spiralia</taxon>
        <taxon>Lophotrochozoa</taxon>
        <taxon>Mollusca</taxon>
        <taxon>Bivalvia</taxon>
        <taxon>Autobranchia</taxon>
        <taxon>Pteriomorphia</taxon>
        <taxon>Mytilida</taxon>
        <taxon>Mytiloidea</taxon>
        <taxon>Mytilidae</taxon>
        <taxon>Mytilinae</taxon>
        <taxon>Mytilus</taxon>
    </lineage>
</organism>
<name>A0A8B6FWK8_MYTGA</name>
<dbReference type="OrthoDB" id="6145969at2759"/>
<evidence type="ECO:0000313" key="5">
    <source>
        <dbReference type="Proteomes" id="UP000596742"/>
    </source>
</evidence>
<feature type="domain" description="BRICHOS" evidence="3">
    <location>
        <begin position="59"/>
        <end position="150"/>
    </location>
</feature>
<accession>A0A8B6FWK8</accession>
<gene>
    <name evidence="4" type="ORF">MGAL_10B023091</name>
</gene>
<keyword evidence="2" id="KW-0732">Signal</keyword>
<evidence type="ECO:0000256" key="2">
    <source>
        <dbReference type="SAM" id="SignalP"/>
    </source>
</evidence>
<evidence type="ECO:0000259" key="3">
    <source>
        <dbReference type="PROSITE" id="PS50869"/>
    </source>
</evidence>
<dbReference type="InterPro" id="IPR007084">
    <property type="entry name" value="BRICHOS_dom"/>
</dbReference>
<sequence>MFKVIFIVLTSLYVASGNKNIQTFNIKADVHGGSIKEDIVVDLQKKLLTVNVGSVAHLNSDCPSTINLHDFKKGKLGIKNIDTGECLMIDTRESLNDTLELLYKIKRLKLTHVIDEVKLVDPVPITEQEMLQEGGEYIADFCSGYKLFFGNIVEQNVHHAETRIKRAGKGSSKKRAGKSRCQAFCVHCAVRRI</sequence>
<feature type="signal peptide" evidence="2">
    <location>
        <begin position="1"/>
        <end position="17"/>
    </location>
</feature>
<evidence type="ECO:0000256" key="1">
    <source>
        <dbReference type="ARBA" id="ARBA00023157"/>
    </source>
</evidence>
<keyword evidence="1" id="KW-1015">Disulfide bond</keyword>
<protein>
    <recommendedName>
        <fullName evidence="3">BRICHOS domain-containing protein</fullName>
    </recommendedName>
</protein>
<comment type="caution">
    <text evidence="4">The sequence shown here is derived from an EMBL/GenBank/DDBJ whole genome shotgun (WGS) entry which is preliminary data.</text>
</comment>
<reference evidence="4" key="1">
    <citation type="submission" date="2018-11" db="EMBL/GenBank/DDBJ databases">
        <authorList>
            <person name="Alioto T."/>
            <person name="Alioto T."/>
        </authorList>
    </citation>
    <scope>NUCLEOTIDE SEQUENCE</scope>
</reference>
<proteinExistence type="predicted"/>
<evidence type="ECO:0000313" key="4">
    <source>
        <dbReference type="EMBL" id="VDI54020.1"/>
    </source>
</evidence>
<feature type="chain" id="PRO_5032605572" description="BRICHOS domain-containing protein" evidence="2">
    <location>
        <begin position="18"/>
        <end position="193"/>
    </location>
</feature>